<evidence type="ECO:0008006" key="4">
    <source>
        <dbReference type="Google" id="ProtNLM"/>
    </source>
</evidence>
<dbReference type="AlphaFoldDB" id="A0A1H1PGQ9"/>
<organism evidence="2 3">
    <name type="scientific">Corynebacterium timonense</name>
    <dbReference type="NCBI Taxonomy" id="441500"/>
    <lineage>
        <taxon>Bacteria</taxon>
        <taxon>Bacillati</taxon>
        <taxon>Actinomycetota</taxon>
        <taxon>Actinomycetes</taxon>
        <taxon>Mycobacteriales</taxon>
        <taxon>Corynebacteriaceae</taxon>
        <taxon>Corynebacterium</taxon>
    </lineage>
</organism>
<gene>
    <name evidence="2" type="ORF">SAMN04488539_1016</name>
</gene>
<protein>
    <recommendedName>
        <fullName evidence="4">5-bromo-4-chloroindolyl phosphate hydrolysis protein</fullName>
    </recommendedName>
</protein>
<keyword evidence="1" id="KW-0812">Transmembrane</keyword>
<keyword evidence="3" id="KW-1185">Reference proteome</keyword>
<evidence type="ECO:0000256" key="1">
    <source>
        <dbReference type="SAM" id="Phobius"/>
    </source>
</evidence>
<proteinExistence type="predicted"/>
<dbReference type="Proteomes" id="UP000182237">
    <property type="component" value="Chromosome I"/>
</dbReference>
<evidence type="ECO:0000313" key="2">
    <source>
        <dbReference type="EMBL" id="SDS10432.1"/>
    </source>
</evidence>
<name>A0A1H1PGQ9_9CORY</name>
<dbReference type="RefSeq" id="WP_019194890.1">
    <property type="nucleotide sequence ID" value="NZ_LT629765.1"/>
</dbReference>
<accession>A0A1H1PGQ9</accession>
<reference evidence="2 3" key="1">
    <citation type="submission" date="2016-10" db="EMBL/GenBank/DDBJ databases">
        <authorList>
            <person name="de Groot N.N."/>
        </authorList>
    </citation>
    <scope>NUCLEOTIDE SEQUENCE [LARGE SCALE GENOMIC DNA]</scope>
    <source>
        <strain evidence="2 3">DSM 45434</strain>
    </source>
</reference>
<feature type="transmembrane region" description="Helical" evidence="1">
    <location>
        <begin position="21"/>
        <end position="43"/>
    </location>
</feature>
<evidence type="ECO:0000313" key="3">
    <source>
        <dbReference type="Proteomes" id="UP000182237"/>
    </source>
</evidence>
<dbReference type="STRING" id="1203190.GCA_000312345_02106"/>
<dbReference type="EMBL" id="LT629765">
    <property type="protein sequence ID" value="SDS10432.1"/>
    <property type="molecule type" value="Genomic_DNA"/>
</dbReference>
<keyword evidence="1" id="KW-1133">Transmembrane helix</keyword>
<sequence>MATSKQSGGGFSEFLRSRKNQVGMVCAILVVVLHIAFGLGFLWPIAAVAAYGAGAALTPPQKQKELPPAPLVPTPQLLEDAYRRTTAQLRQAEPVDDVLYQAYALEDNIRFVLGQWEHLEPTPQHRQTIWNIVKIYYPEVVGTYLAAPNFREERAVAVVVDSLSTLTQAAERIKNGIVEDNLRAMDSQANFLRVELGELPGLDDAYSNDDAPDPGGYDRPS</sequence>
<dbReference type="eggNOG" id="ENOG5031DI3">
    <property type="taxonomic scope" value="Bacteria"/>
</dbReference>
<keyword evidence="1" id="KW-0472">Membrane</keyword>